<proteinExistence type="predicted"/>
<dbReference type="Proteomes" id="UP000006729">
    <property type="component" value="Chromosome 15"/>
</dbReference>
<evidence type="ECO:0000313" key="2">
    <source>
        <dbReference type="Proteomes" id="UP000006729"/>
    </source>
</evidence>
<evidence type="ECO:0000313" key="1">
    <source>
        <dbReference type="EMBL" id="PNS99756.1"/>
    </source>
</evidence>
<gene>
    <name evidence="1" type="ORF">POPTR_015G008900</name>
</gene>
<dbReference type="AlphaFoldDB" id="A0A2K1XG55"/>
<accession>A0A2K1XG55</accession>
<sequence>MAALLSKLPQKQGNVCNTDLTQNTANMAYWLFSFYKFLKMMSPHKYTRAHEERQIEEGVVHIRGDRLPLCQGRKGCSAGCSANGLWGKTNNSSNTSQSQDGSSDLIMKERRIQVANHCRIIIEKHTITFILLKVLIPIFVILETARL</sequence>
<keyword evidence="2" id="KW-1185">Reference proteome</keyword>
<organism evidence="1 2">
    <name type="scientific">Populus trichocarpa</name>
    <name type="common">Western balsam poplar</name>
    <name type="synonym">Populus balsamifera subsp. trichocarpa</name>
    <dbReference type="NCBI Taxonomy" id="3694"/>
    <lineage>
        <taxon>Eukaryota</taxon>
        <taxon>Viridiplantae</taxon>
        <taxon>Streptophyta</taxon>
        <taxon>Embryophyta</taxon>
        <taxon>Tracheophyta</taxon>
        <taxon>Spermatophyta</taxon>
        <taxon>Magnoliopsida</taxon>
        <taxon>eudicotyledons</taxon>
        <taxon>Gunneridae</taxon>
        <taxon>Pentapetalae</taxon>
        <taxon>rosids</taxon>
        <taxon>fabids</taxon>
        <taxon>Malpighiales</taxon>
        <taxon>Salicaceae</taxon>
        <taxon>Saliceae</taxon>
        <taxon>Populus</taxon>
    </lineage>
</organism>
<protein>
    <submittedName>
        <fullName evidence="1">Uncharacterized protein</fullName>
    </submittedName>
</protein>
<dbReference type="EMBL" id="CM009304">
    <property type="protein sequence ID" value="PNS99756.1"/>
    <property type="molecule type" value="Genomic_DNA"/>
</dbReference>
<reference evidence="1 2" key="1">
    <citation type="journal article" date="2006" name="Science">
        <title>The genome of black cottonwood, Populus trichocarpa (Torr. &amp; Gray).</title>
        <authorList>
            <person name="Tuskan G.A."/>
            <person name="Difazio S."/>
            <person name="Jansson S."/>
            <person name="Bohlmann J."/>
            <person name="Grigoriev I."/>
            <person name="Hellsten U."/>
            <person name="Putnam N."/>
            <person name="Ralph S."/>
            <person name="Rombauts S."/>
            <person name="Salamov A."/>
            <person name="Schein J."/>
            <person name="Sterck L."/>
            <person name="Aerts A."/>
            <person name="Bhalerao R.R."/>
            <person name="Bhalerao R.P."/>
            <person name="Blaudez D."/>
            <person name="Boerjan W."/>
            <person name="Brun A."/>
            <person name="Brunner A."/>
            <person name="Busov V."/>
            <person name="Campbell M."/>
            <person name="Carlson J."/>
            <person name="Chalot M."/>
            <person name="Chapman J."/>
            <person name="Chen G.L."/>
            <person name="Cooper D."/>
            <person name="Coutinho P.M."/>
            <person name="Couturier J."/>
            <person name="Covert S."/>
            <person name="Cronk Q."/>
            <person name="Cunningham R."/>
            <person name="Davis J."/>
            <person name="Degroeve S."/>
            <person name="Dejardin A."/>
            <person name="Depamphilis C."/>
            <person name="Detter J."/>
            <person name="Dirks B."/>
            <person name="Dubchak I."/>
            <person name="Duplessis S."/>
            <person name="Ehlting J."/>
            <person name="Ellis B."/>
            <person name="Gendler K."/>
            <person name="Goodstein D."/>
            <person name="Gribskov M."/>
            <person name="Grimwood J."/>
            <person name="Groover A."/>
            <person name="Gunter L."/>
            <person name="Hamberger B."/>
            <person name="Heinze B."/>
            <person name="Helariutta Y."/>
            <person name="Henrissat B."/>
            <person name="Holligan D."/>
            <person name="Holt R."/>
            <person name="Huang W."/>
            <person name="Islam-Faridi N."/>
            <person name="Jones S."/>
            <person name="Jones-Rhoades M."/>
            <person name="Jorgensen R."/>
            <person name="Joshi C."/>
            <person name="Kangasjarvi J."/>
            <person name="Karlsson J."/>
            <person name="Kelleher C."/>
            <person name="Kirkpatrick R."/>
            <person name="Kirst M."/>
            <person name="Kohler A."/>
            <person name="Kalluri U."/>
            <person name="Larimer F."/>
            <person name="Leebens-Mack J."/>
            <person name="Leple J.C."/>
            <person name="Locascio P."/>
            <person name="Lou Y."/>
            <person name="Lucas S."/>
            <person name="Martin F."/>
            <person name="Montanini B."/>
            <person name="Napoli C."/>
            <person name="Nelson D.R."/>
            <person name="Nelson C."/>
            <person name="Nieminen K."/>
            <person name="Nilsson O."/>
            <person name="Pereda V."/>
            <person name="Peter G."/>
            <person name="Philippe R."/>
            <person name="Pilate G."/>
            <person name="Poliakov A."/>
            <person name="Razumovskaya J."/>
            <person name="Richardson P."/>
            <person name="Rinaldi C."/>
            <person name="Ritland K."/>
            <person name="Rouze P."/>
            <person name="Ryaboy D."/>
            <person name="Schmutz J."/>
            <person name="Schrader J."/>
            <person name="Segerman B."/>
            <person name="Shin H."/>
            <person name="Siddiqui A."/>
            <person name="Sterky F."/>
            <person name="Terry A."/>
            <person name="Tsai C.J."/>
            <person name="Uberbacher E."/>
            <person name="Unneberg P."/>
            <person name="Vahala J."/>
            <person name="Wall K."/>
            <person name="Wessler S."/>
            <person name="Yang G."/>
            <person name="Yin T."/>
            <person name="Douglas C."/>
            <person name="Marra M."/>
            <person name="Sandberg G."/>
            <person name="Van de Peer Y."/>
            <person name="Rokhsar D."/>
        </authorList>
    </citation>
    <scope>NUCLEOTIDE SEQUENCE [LARGE SCALE GENOMIC DNA]</scope>
    <source>
        <strain evidence="2">cv. Nisqually</strain>
    </source>
</reference>
<dbReference type="InParanoid" id="A0A2K1XG55"/>
<name>A0A2K1XG55_POPTR</name>